<accession>A0ACC2WI34</accession>
<name>A0ACC2WI34_9TREE</name>
<protein>
    <submittedName>
        <fullName evidence="1">Uncharacterized protein</fullName>
    </submittedName>
</protein>
<gene>
    <name evidence="1" type="ORF">QFC20_002583</name>
</gene>
<keyword evidence="2" id="KW-1185">Reference proteome</keyword>
<dbReference type="EMBL" id="JASBWS010000019">
    <property type="protein sequence ID" value="KAJ9111292.1"/>
    <property type="molecule type" value="Genomic_DNA"/>
</dbReference>
<organism evidence="1 2">
    <name type="scientific">Naganishia adeliensis</name>
    <dbReference type="NCBI Taxonomy" id="92952"/>
    <lineage>
        <taxon>Eukaryota</taxon>
        <taxon>Fungi</taxon>
        <taxon>Dikarya</taxon>
        <taxon>Basidiomycota</taxon>
        <taxon>Agaricomycotina</taxon>
        <taxon>Tremellomycetes</taxon>
        <taxon>Filobasidiales</taxon>
        <taxon>Filobasidiaceae</taxon>
        <taxon>Naganishia</taxon>
    </lineage>
</organism>
<proteinExistence type="predicted"/>
<reference evidence="1" key="1">
    <citation type="submission" date="2023-04" db="EMBL/GenBank/DDBJ databases">
        <title>Draft Genome sequencing of Naganishia species isolated from polar environments using Oxford Nanopore Technology.</title>
        <authorList>
            <person name="Leo P."/>
            <person name="Venkateswaran K."/>
        </authorList>
    </citation>
    <scope>NUCLEOTIDE SEQUENCE</scope>
    <source>
        <strain evidence="1">MNA-CCFEE 5262</strain>
    </source>
</reference>
<sequence length="596" mass="66200">MSDTTPPTPPGYLHLAYLGAGGQGAVSKVQRISDGKILAMKTVKLHKKYHSSALKQEFEIHQSVRNRYIVNLESSKSDEANDLLYIFMEFSARNDLDGLVHRYKKRKQALTERQIWKIVAQIAVAVDACHAAKVLHRDIKPNNIFINDDSEIRLGDFGLAAILRHGETIDDFAGTSEYAAPEVHNEQPQGPPADCWGIGVVLFELCTLSYYINAPRKGDAIKREVNAGPNTRIPGHYSYDLQRVVKSLLSIDATKRMTIAKPLKVPQVMLGLEHIKVQDAAKTLSACQNELEATRQELLATHHRLRKEEETVRAIRDELSKAKKQNDDLNALLDERDAYILAAANAKRAEQRRKIDREAKAKQRERLDPLFLSQVGSPMRKVKEARQKLPTEIERKIDGLAPPSQPILTPSAVAEPNTSAQTKRTAALRSCLKKPVTSPPLPSATHSTVALQDPFVDARSPRKDRNLRRVHNVAHIYTPTEPLPLVATLDTAIPVCPATPQQKLRSDGDLQSTVLTPCTKGNILNTSHRTRQNAKHIPFDQVITSLGYKSSALPKHLAIAKDAWSQATSPARPLKRAPYFPGAGQDGVKAIDNRRC</sequence>
<evidence type="ECO:0000313" key="1">
    <source>
        <dbReference type="EMBL" id="KAJ9111292.1"/>
    </source>
</evidence>
<comment type="caution">
    <text evidence="1">The sequence shown here is derived from an EMBL/GenBank/DDBJ whole genome shotgun (WGS) entry which is preliminary data.</text>
</comment>
<evidence type="ECO:0000313" key="2">
    <source>
        <dbReference type="Proteomes" id="UP001230649"/>
    </source>
</evidence>
<dbReference type="Proteomes" id="UP001230649">
    <property type="component" value="Unassembled WGS sequence"/>
</dbReference>